<keyword evidence="2" id="KW-0336">GPI-anchor</keyword>
<feature type="domain" description="X8" evidence="4">
    <location>
        <begin position="40"/>
        <end position="119"/>
    </location>
</feature>
<dbReference type="GO" id="GO:0009506">
    <property type="term" value="C:plasmodesma"/>
    <property type="evidence" value="ECO:0007669"/>
    <property type="project" value="UniProtKB-ARBA"/>
</dbReference>
<keyword evidence="2" id="KW-0472">Membrane</keyword>
<dbReference type="InterPro" id="IPR044788">
    <property type="entry name" value="X8_dom_prot"/>
</dbReference>
<dbReference type="Proteomes" id="UP001159364">
    <property type="component" value="Linkage Group LG12"/>
</dbReference>
<keyword evidence="6" id="KW-1185">Reference proteome</keyword>
<dbReference type="PANTHER" id="PTHR31044">
    <property type="entry name" value="BETA-1,3 GLUCANASE"/>
    <property type="match status" value="1"/>
</dbReference>
<evidence type="ECO:0000256" key="2">
    <source>
        <dbReference type="ARBA" id="ARBA00022622"/>
    </source>
</evidence>
<name>A0AAV8S9A6_9ROSI</name>
<dbReference type="Pfam" id="PF07983">
    <property type="entry name" value="X8"/>
    <property type="match status" value="1"/>
</dbReference>
<keyword evidence="3" id="KW-0732">Signal</keyword>
<dbReference type="AlphaFoldDB" id="A0AAV8S9A6"/>
<dbReference type="GO" id="GO:0005886">
    <property type="term" value="C:plasma membrane"/>
    <property type="evidence" value="ECO:0007669"/>
    <property type="project" value="UniProtKB-SubCell"/>
</dbReference>
<dbReference type="PANTHER" id="PTHR31044:SF103">
    <property type="entry name" value="MAJOR POLLEN ALLERGEN OLE E 10-LIKE"/>
    <property type="match status" value="1"/>
</dbReference>
<reference evidence="5 6" key="1">
    <citation type="submission" date="2021-09" db="EMBL/GenBank/DDBJ databases">
        <title>Genomic insights and catalytic innovation underlie evolution of tropane alkaloids biosynthesis.</title>
        <authorList>
            <person name="Wang Y.-J."/>
            <person name="Tian T."/>
            <person name="Huang J.-P."/>
            <person name="Huang S.-X."/>
        </authorList>
    </citation>
    <scope>NUCLEOTIDE SEQUENCE [LARGE SCALE GENOMIC DNA]</scope>
    <source>
        <strain evidence="5">KIB-2018</strain>
        <tissue evidence="5">Leaf</tissue>
    </source>
</reference>
<accession>A0AAV8S9A6</accession>
<dbReference type="Gene3D" id="1.20.58.1040">
    <property type="match status" value="1"/>
</dbReference>
<comment type="caution">
    <text evidence="5">The sequence shown here is derived from an EMBL/GenBank/DDBJ whole genome shotgun (WGS) entry which is preliminary data.</text>
</comment>
<dbReference type="InterPro" id="IPR012946">
    <property type="entry name" value="X8"/>
</dbReference>
<keyword evidence="2" id="KW-0325">Glycoprotein</keyword>
<organism evidence="5 6">
    <name type="scientific">Erythroxylum novogranatense</name>
    <dbReference type="NCBI Taxonomy" id="1862640"/>
    <lineage>
        <taxon>Eukaryota</taxon>
        <taxon>Viridiplantae</taxon>
        <taxon>Streptophyta</taxon>
        <taxon>Embryophyta</taxon>
        <taxon>Tracheophyta</taxon>
        <taxon>Spermatophyta</taxon>
        <taxon>Magnoliopsida</taxon>
        <taxon>eudicotyledons</taxon>
        <taxon>Gunneridae</taxon>
        <taxon>Pentapetalae</taxon>
        <taxon>rosids</taxon>
        <taxon>fabids</taxon>
        <taxon>Malpighiales</taxon>
        <taxon>Erythroxylaceae</taxon>
        <taxon>Erythroxylum</taxon>
    </lineage>
</organism>
<sequence length="121" mass="13591">MRKAKDLWRFLILILALLFLQVNKFVISLISYYHGAKAGKWCIAKPSTGNVRLNQNIDYSCQQKGVDCGSCFVPNTAISRASYVMNLYYKAAGKHSWNCHFSGTGMIISQVPSYGACHYPM</sequence>
<keyword evidence="2" id="KW-0449">Lipoprotein</keyword>
<dbReference type="EMBL" id="JAIWQS010000012">
    <property type="protein sequence ID" value="KAJ8748636.1"/>
    <property type="molecule type" value="Genomic_DNA"/>
</dbReference>
<evidence type="ECO:0000256" key="3">
    <source>
        <dbReference type="ARBA" id="ARBA00022729"/>
    </source>
</evidence>
<proteinExistence type="predicted"/>
<evidence type="ECO:0000313" key="6">
    <source>
        <dbReference type="Proteomes" id="UP001159364"/>
    </source>
</evidence>
<evidence type="ECO:0000256" key="1">
    <source>
        <dbReference type="ARBA" id="ARBA00004609"/>
    </source>
</evidence>
<comment type="subcellular location">
    <subcellularLocation>
        <location evidence="1">Cell membrane</location>
        <topology evidence="1">Lipid-anchor</topology>
        <topology evidence="1">GPI-anchor</topology>
    </subcellularLocation>
</comment>
<gene>
    <name evidence="5" type="ORF">K2173_008081</name>
</gene>
<evidence type="ECO:0000259" key="4">
    <source>
        <dbReference type="SMART" id="SM00768"/>
    </source>
</evidence>
<dbReference type="SMART" id="SM00768">
    <property type="entry name" value="X8"/>
    <property type="match status" value="1"/>
</dbReference>
<evidence type="ECO:0000313" key="5">
    <source>
        <dbReference type="EMBL" id="KAJ8748636.1"/>
    </source>
</evidence>
<dbReference type="GO" id="GO:0098552">
    <property type="term" value="C:side of membrane"/>
    <property type="evidence" value="ECO:0007669"/>
    <property type="project" value="UniProtKB-KW"/>
</dbReference>
<protein>
    <recommendedName>
        <fullName evidence="4">X8 domain-containing protein</fullName>
    </recommendedName>
</protein>